<accession>A0AAX3SMV6</accession>
<gene>
    <name evidence="1" type="ORF">PYR84_01555</name>
</gene>
<dbReference type="RefSeq" id="WP_034366575.1">
    <property type="nucleotide sequence ID" value="NZ_CP118775.1"/>
</dbReference>
<dbReference type="GeneID" id="83666822"/>
<name>A0AAX3SMV6_9BURK</name>
<dbReference type="Gene3D" id="1.10.260.40">
    <property type="entry name" value="lambda repressor-like DNA-binding domains"/>
    <property type="match status" value="1"/>
</dbReference>
<dbReference type="SUPFAM" id="SSF47413">
    <property type="entry name" value="lambda repressor-like DNA-binding domains"/>
    <property type="match status" value="1"/>
</dbReference>
<evidence type="ECO:0000313" key="1">
    <source>
        <dbReference type="EMBL" id="WFF81383.1"/>
    </source>
</evidence>
<protein>
    <submittedName>
        <fullName evidence="1">Helix-turn-helix domain-containing protein</fullName>
    </submittedName>
</protein>
<proteinExistence type="predicted"/>
<dbReference type="GO" id="GO:0003677">
    <property type="term" value="F:DNA binding"/>
    <property type="evidence" value="ECO:0007669"/>
    <property type="project" value="InterPro"/>
</dbReference>
<dbReference type="EMBL" id="CP120956">
    <property type="protein sequence ID" value="WFF81383.1"/>
    <property type="molecule type" value="Genomic_DNA"/>
</dbReference>
<evidence type="ECO:0000313" key="2">
    <source>
        <dbReference type="Proteomes" id="UP001219066"/>
    </source>
</evidence>
<dbReference type="Proteomes" id="UP001219066">
    <property type="component" value="Chromosome"/>
</dbReference>
<reference evidence="1" key="1">
    <citation type="submission" date="2023-03" db="EMBL/GenBank/DDBJ databases">
        <title>Synergistic degradation of erythromycin by symbiotic bacteria Ery-6A and Ery-6B and application in simulated water remediation.</title>
        <authorList>
            <person name="Xu S."/>
        </authorList>
    </citation>
    <scope>NUCLEOTIDE SEQUENCE</scope>
    <source>
        <strain evidence="1">Ery-6A</strain>
    </source>
</reference>
<dbReference type="CDD" id="cd00093">
    <property type="entry name" value="HTH_XRE"/>
    <property type="match status" value="1"/>
</dbReference>
<dbReference type="InterPro" id="IPR010982">
    <property type="entry name" value="Lambda_DNA-bd_dom_sf"/>
</dbReference>
<organism evidence="1 2">
    <name type="scientific">Delftia tsuruhatensis</name>
    <dbReference type="NCBI Taxonomy" id="180282"/>
    <lineage>
        <taxon>Bacteria</taxon>
        <taxon>Pseudomonadati</taxon>
        <taxon>Pseudomonadota</taxon>
        <taxon>Betaproteobacteria</taxon>
        <taxon>Burkholderiales</taxon>
        <taxon>Comamonadaceae</taxon>
        <taxon>Delftia</taxon>
    </lineage>
</organism>
<sequence>MPSFQRPQTPAHEVAIPRGAEVIVSLQGLGALIRSMRKAQHLRIDDTAALCGVSLDLLFRLEKGQGGVGSDKLLTVLDGLGLAMIIAPKQDSLMAGLPQA</sequence>
<dbReference type="InterPro" id="IPR001387">
    <property type="entry name" value="Cro/C1-type_HTH"/>
</dbReference>
<dbReference type="AlphaFoldDB" id="A0AAX3SMV6"/>